<dbReference type="NCBIfam" id="NF045935">
    <property type="entry name" value="MSC_0621_epsi"/>
    <property type="match status" value="1"/>
</dbReference>
<dbReference type="EMBL" id="SMDN01000007">
    <property type="protein sequence ID" value="TQC51515.1"/>
    <property type="molecule type" value="Genomic_DNA"/>
</dbReference>
<proteinExistence type="predicted"/>
<protein>
    <submittedName>
        <fullName evidence="1">Uncharacterized protein</fullName>
    </submittedName>
</protein>
<dbReference type="AlphaFoldDB" id="A0A507SMQ9"/>
<evidence type="ECO:0000313" key="2">
    <source>
        <dbReference type="Proteomes" id="UP000320801"/>
    </source>
</evidence>
<organism evidence="1 2">
    <name type="scientific">Mycoplasmopsis mucosicanis</name>
    <dbReference type="NCBI Taxonomy" id="458208"/>
    <lineage>
        <taxon>Bacteria</taxon>
        <taxon>Bacillati</taxon>
        <taxon>Mycoplasmatota</taxon>
        <taxon>Mycoplasmoidales</taxon>
        <taxon>Metamycoplasmataceae</taxon>
        <taxon>Mycoplasmopsis</taxon>
    </lineage>
</organism>
<dbReference type="Proteomes" id="UP000320801">
    <property type="component" value="Unassembled WGS sequence"/>
</dbReference>
<evidence type="ECO:0000313" key="1">
    <source>
        <dbReference type="EMBL" id="TQC51515.1"/>
    </source>
</evidence>
<dbReference type="RefSeq" id="WP_141484008.1">
    <property type="nucleotide sequence ID" value="NZ_SMDN01000007.1"/>
</dbReference>
<gene>
    <name evidence="1" type="ORF">E1I18_02420</name>
</gene>
<comment type="caution">
    <text evidence="1">The sequence shown here is derived from an EMBL/GenBank/DDBJ whole genome shotgun (WGS) entry which is preliminary data.</text>
</comment>
<name>A0A507SMQ9_9BACT</name>
<keyword evidence="2" id="KW-1185">Reference proteome</keyword>
<sequence>MAKYHELTIEYSPTKFIHYNAAKIFVYIDEEETFSELKPDLISAFKLRFAKLEFDNDVEPTYLFLSNAQIYFLNEQAKIIINEKPTLYKVDKNVQRDKEKDELKEIYSELRAIQSSEFISISSLQATEYEMRKRELYIKEKIYTHKLVQRSSNA</sequence>
<reference evidence="1 2" key="1">
    <citation type="submission" date="2019-03" db="EMBL/GenBank/DDBJ databases">
        <title>Characterization of a novel Mycoplasma cynos real-time PCR assay.</title>
        <authorList>
            <person name="Tallmadge R.L."/>
            <person name="Mitchell P.K."/>
            <person name="Goodman L."/>
        </authorList>
    </citation>
    <scope>NUCLEOTIDE SEQUENCE [LARGE SCALE GENOMIC DNA]</scope>
    <source>
        <strain evidence="1 2">1642</strain>
    </source>
</reference>
<accession>A0A507SMQ9</accession>